<accession>A0A9X3FMD1</accession>
<dbReference type="CDD" id="cd00841">
    <property type="entry name" value="MPP_YfcE"/>
    <property type="match status" value="1"/>
</dbReference>
<comment type="similarity">
    <text evidence="1 2">Belongs to the metallophosphoesterase superfamily. YfcE family.</text>
</comment>
<protein>
    <recommendedName>
        <fullName evidence="2">Phosphoesterase</fullName>
        <ecNumber evidence="2">3.1.4.-</ecNumber>
    </recommendedName>
</protein>
<keyword evidence="5" id="KW-1185">Reference proteome</keyword>
<dbReference type="RefSeq" id="WP_268751651.1">
    <property type="nucleotide sequence ID" value="NZ_JAPRFQ010000001.1"/>
</dbReference>
<sequence length="167" mass="18889">MQILILSDSHGDSQILTDLVSRYSDQVDYYIHCGDSELSDQDTIWNLYTTVQGNMDFYPFATEAVLDTDQGKIVIVHGHLHQVKQGDQTLVSLAKEKQADIVCYGHTHVMDCHETEGVLIINPGSIRLPRGEYPKPSYAILTIDKAGNKSVAFYNRDNNLIPEDYWQ</sequence>
<dbReference type="Gene3D" id="3.60.21.10">
    <property type="match status" value="1"/>
</dbReference>
<organism evidence="4 5">
    <name type="scientific">Aerococcus kribbianus</name>
    <dbReference type="NCBI Taxonomy" id="2999064"/>
    <lineage>
        <taxon>Bacteria</taxon>
        <taxon>Bacillati</taxon>
        <taxon>Bacillota</taxon>
        <taxon>Bacilli</taxon>
        <taxon>Lactobacillales</taxon>
        <taxon>Aerococcaceae</taxon>
        <taxon>Aerococcus</taxon>
    </lineage>
</organism>
<dbReference type="InterPro" id="IPR024654">
    <property type="entry name" value="Calcineurin-like_PHP_lpxH"/>
</dbReference>
<evidence type="ECO:0000313" key="4">
    <source>
        <dbReference type="EMBL" id="MCZ0725328.1"/>
    </source>
</evidence>
<proteinExistence type="inferred from homology"/>
<evidence type="ECO:0000256" key="2">
    <source>
        <dbReference type="RuleBase" id="RU362039"/>
    </source>
</evidence>
<dbReference type="NCBIfam" id="TIGR00040">
    <property type="entry name" value="yfcE"/>
    <property type="match status" value="1"/>
</dbReference>
<keyword evidence="2" id="KW-0479">Metal-binding</keyword>
<dbReference type="InterPro" id="IPR029052">
    <property type="entry name" value="Metallo-depent_PP-like"/>
</dbReference>
<evidence type="ECO:0000259" key="3">
    <source>
        <dbReference type="Pfam" id="PF12850"/>
    </source>
</evidence>
<name>A0A9X3FMD1_9LACT</name>
<dbReference type="Pfam" id="PF12850">
    <property type="entry name" value="Metallophos_2"/>
    <property type="match status" value="1"/>
</dbReference>
<evidence type="ECO:0000256" key="1">
    <source>
        <dbReference type="ARBA" id="ARBA00008950"/>
    </source>
</evidence>
<comment type="cofactor">
    <cofactor evidence="2">
        <name>a divalent metal cation</name>
        <dbReference type="ChEBI" id="CHEBI:60240"/>
    </cofactor>
</comment>
<dbReference type="SUPFAM" id="SSF56300">
    <property type="entry name" value="Metallo-dependent phosphatases"/>
    <property type="match status" value="1"/>
</dbReference>
<dbReference type="GO" id="GO:0016787">
    <property type="term" value="F:hydrolase activity"/>
    <property type="evidence" value="ECO:0007669"/>
    <property type="project" value="UniProtKB-UniRule"/>
</dbReference>
<dbReference type="InterPro" id="IPR000979">
    <property type="entry name" value="Phosphodiesterase_MJ0936/Vps29"/>
</dbReference>
<dbReference type="EMBL" id="JAPRFR010000001">
    <property type="protein sequence ID" value="MCZ0725328.1"/>
    <property type="molecule type" value="Genomic_DNA"/>
</dbReference>
<dbReference type="Proteomes" id="UP001146670">
    <property type="component" value="Unassembled WGS sequence"/>
</dbReference>
<dbReference type="EC" id="3.1.4.-" evidence="2"/>
<feature type="domain" description="Calcineurin-like phosphoesterase" evidence="3">
    <location>
        <begin position="1"/>
        <end position="145"/>
    </location>
</feature>
<comment type="caution">
    <text evidence="4">The sequence shown here is derived from an EMBL/GenBank/DDBJ whole genome shotgun (WGS) entry which is preliminary data.</text>
</comment>
<dbReference type="GO" id="GO:0046872">
    <property type="term" value="F:metal ion binding"/>
    <property type="evidence" value="ECO:0007669"/>
    <property type="project" value="UniProtKB-KW"/>
</dbReference>
<dbReference type="InterPro" id="IPR041802">
    <property type="entry name" value="MPP_YfcE"/>
</dbReference>
<dbReference type="AlphaFoldDB" id="A0A9X3FMD1"/>
<dbReference type="PANTHER" id="PTHR11124">
    <property type="entry name" value="VACUOLAR SORTING PROTEIN VPS29"/>
    <property type="match status" value="1"/>
</dbReference>
<reference evidence="4" key="1">
    <citation type="submission" date="2022-12" db="EMBL/GenBank/DDBJ databases">
        <title>Description and comparative metabolic analysis of Aerococcus sp. nov., isolated from the feces of a pig.</title>
        <authorList>
            <person name="Chang Y.-H."/>
        </authorList>
    </citation>
    <scope>NUCLEOTIDE SEQUENCE</scope>
    <source>
        <strain evidence="4">YH-aer222</strain>
    </source>
</reference>
<evidence type="ECO:0000313" key="5">
    <source>
        <dbReference type="Proteomes" id="UP001146670"/>
    </source>
</evidence>
<gene>
    <name evidence="4" type="ORF">OW157_01955</name>
</gene>